<evidence type="ECO:0000313" key="6">
    <source>
        <dbReference type="EMBL" id="MCW7551686.1"/>
    </source>
</evidence>
<sequence length="517" mass="59414">MNTITTPDSPTFESLQLEIIQLKTKLAWYEEQFRLYQHKKFGSSSERFEDQGLLFNEAEELAEEATEEEQEPETQTIEAHQRKKPVRKTLSEDLPRDVVTLDVSEEEKQCDCCGKELQAFGHESSCKLDIVPAQVKVIEFQRLKYRCECESGVKTAPMPKLPIPKSIATPGLLAWIITSKYCDALPLYRQEFILKRMGVEIRRASMAEWMIRVSVLLQPLYDTLQKMLVKQPCIQADETPLQVLNEPDRTPQNKSYMWLYRTTGQLGSPVVLYNYQSGRDHGRPQAFLSGFSGYLQCDGLPAYKTLSSKQPEIKLVGCLAHARRKFKEALDAIPKKKGEPQTKISKPAQVLNMIQTLYAIERRIKDKSVEERFQIRQSESRPVMDKLKKWLDRQQPKIAPKNKLGKAITYAQNQWPYLMRYLDSGLLDIDNNAAERAIKPFVIGRKNWLFAQCVDGAKASAVLYSLIETAKANGLEPYAWFRYVLSKLPQLSKGSSVEHLLPMKLTQDDLKIADWWK</sequence>
<feature type="region of interest" description="Disordered" evidence="1">
    <location>
        <begin position="61"/>
        <end position="86"/>
    </location>
</feature>
<dbReference type="InterPro" id="IPR024474">
    <property type="entry name" value="Znf_dom_IS66"/>
</dbReference>
<evidence type="ECO:0000256" key="1">
    <source>
        <dbReference type="SAM" id="MobiDB-lite"/>
    </source>
</evidence>
<dbReference type="Pfam" id="PF13007">
    <property type="entry name" value="LZ_Tnp_IS66"/>
    <property type="match status" value="1"/>
</dbReference>
<dbReference type="Pfam" id="PF13005">
    <property type="entry name" value="zf-IS66"/>
    <property type="match status" value="1"/>
</dbReference>
<gene>
    <name evidence="6" type="ORF">NX722_03305</name>
</gene>
<dbReference type="InterPro" id="IPR052344">
    <property type="entry name" value="Transposase-related"/>
</dbReference>
<dbReference type="InterPro" id="IPR039552">
    <property type="entry name" value="IS66_C"/>
</dbReference>
<feature type="domain" description="Transposase IS66 zinc-finger binding" evidence="3">
    <location>
        <begin position="107"/>
        <end position="150"/>
    </location>
</feature>
<keyword evidence="7" id="KW-1185">Reference proteome</keyword>
<dbReference type="Proteomes" id="UP001209854">
    <property type="component" value="Unassembled WGS sequence"/>
</dbReference>
<feature type="domain" description="Transposase TnpC homeodomain" evidence="4">
    <location>
        <begin position="28"/>
        <end position="99"/>
    </location>
</feature>
<evidence type="ECO:0000259" key="2">
    <source>
        <dbReference type="Pfam" id="PF03050"/>
    </source>
</evidence>
<dbReference type="PANTHER" id="PTHR33678:SF1">
    <property type="entry name" value="BLL1576 PROTEIN"/>
    <property type="match status" value="1"/>
</dbReference>
<dbReference type="PANTHER" id="PTHR33678">
    <property type="entry name" value="BLL1576 PROTEIN"/>
    <property type="match status" value="1"/>
</dbReference>
<evidence type="ECO:0000313" key="7">
    <source>
        <dbReference type="Proteomes" id="UP001209854"/>
    </source>
</evidence>
<evidence type="ECO:0000259" key="4">
    <source>
        <dbReference type="Pfam" id="PF13007"/>
    </source>
</evidence>
<accession>A0ABT3MQN7</accession>
<name>A0ABT3MQN7_9GAMM</name>
<dbReference type="Pfam" id="PF13817">
    <property type="entry name" value="DDE_Tnp_IS66_C"/>
    <property type="match status" value="1"/>
</dbReference>
<feature type="compositionally biased region" description="Acidic residues" evidence="1">
    <location>
        <begin position="61"/>
        <end position="72"/>
    </location>
</feature>
<proteinExistence type="predicted"/>
<feature type="domain" description="Transposase IS66 C-terminal" evidence="5">
    <location>
        <begin position="465"/>
        <end position="502"/>
    </location>
</feature>
<feature type="domain" description="Transposase IS66 central" evidence="2">
    <location>
        <begin position="165"/>
        <end position="458"/>
    </location>
</feature>
<evidence type="ECO:0000259" key="5">
    <source>
        <dbReference type="Pfam" id="PF13817"/>
    </source>
</evidence>
<evidence type="ECO:0000259" key="3">
    <source>
        <dbReference type="Pfam" id="PF13005"/>
    </source>
</evidence>
<reference evidence="6 7" key="1">
    <citation type="submission" date="2022-10" db="EMBL/GenBank/DDBJ databases">
        <title>High-quality genome sequences of two octocoral-associated bacteria, Endozoicomonas euniceicola EF212 and Endozoicomonas gorgoniicola PS125.</title>
        <authorList>
            <person name="Chiou Y.-J."/>
            <person name="Chen Y.-H."/>
        </authorList>
    </citation>
    <scope>NUCLEOTIDE SEQUENCE [LARGE SCALE GENOMIC DNA]</scope>
    <source>
        <strain evidence="6 7">PS125</strain>
    </source>
</reference>
<comment type="caution">
    <text evidence="6">The sequence shown here is derived from an EMBL/GenBank/DDBJ whole genome shotgun (WGS) entry which is preliminary data.</text>
</comment>
<dbReference type="NCBIfam" id="NF033517">
    <property type="entry name" value="transpos_IS66"/>
    <property type="match status" value="1"/>
</dbReference>
<dbReference type="EMBL" id="JAPFCC010000001">
    <property type="protein sequence ID" value="MCW7551686.1"/>
    <property type="molecule type" value="Genomic_DNA"/>
</dbReference>
<dbReference type="RefSeq" id="WP_262566699.1">
    <property type="nucleotide sequence ID" value="NZ_JAPFCC010000001.1"/>
</dbReference>
<dbReference type="InterPro" id="IPR004291">
    <property type="entry name" value="Transposase_IS66_central"/>
</dbReference>
<organism evidence="6 7">
    <name type="scientific">Endozoicomonas gorgoniicola</name>
    <dbReference type="NCBI Taxonomy" id="1234144"/>
    <lineage>
        <taxon>Bacteria</taxon>
        <taxon>Pseudomonadati</taxon>
        <taxon>Pseudomonadota</taxon>
        <taxon>Gammaproteobacteria</taxon>
        <taxon>Oceanospirillales</taxon>
        <taxon>Endozoicomonadaceae</taxon>
        <taxon>Endozoicomonas</taxon>
    </lineage>
</organism>
<protein>
    <submittedName>
        <fullName evidence="6">IS66 family transposase</fullName>
    </submittedName>
</protein>
<dbReference type="Pfam" id="PF03050">
    <property type="entry name" value="DDE_Tnp_IS66"/>
    <property type="match status" value="1"/>
</dbReference>
<dbReference type="InterPro" id="IPR024463">
    <property type="entry name" value="Transposase_TnpC_homeodom"/>
</dbReference>